<dbReference type="PROSITE" id="PS51257">
    <property type="entry name" value="PROKAR_LIPOPROTEIN"/>
    <property type="match status" value="1"/>
</dbReference>
<reference evidence="2 3" key="2">
    <citation type="submission" date="2012-02" db="EMBL/GenBank/DDBJ databases">
        <title>Improved High-Quality Draft sequence of Desulfobacter postgatei 2ac9.</title>
        <authorList>
            <consortium name="US DOE Joint Genome Institute"/>
            <person name="Lucas S."/>
            <person name="Han J."/>
            <person name="Lapidus A."/>
            <person name="Cheng J.-F."/>
            <person name="Goodwin L."/>
            <person name="Pitluck S."/>
            <person name="Peters L."/>
            <person name="Ovchinnikova G."/>
            <person name="Held B."/>
            <person name="Detter J.C."/>
            <person name="Han C."/>
            <person name="Tapia R."/>
            <person name="Land M."/>
            <person name="Hauser L."/>
            <person name="Kyrpides N."/>
            <person name="Ivanova N."/>
            <person name="Pagani I."/>
            <person name="Orellana R."/>
            <person name="Lovley D."/>
            <person name="Woyke T."/>
        </authorList>
    </citation>
    <scope>NUCLEOTIDE SEQUENCE [LARGE SCALE GENOMIC DNA]</scope>
    <source>
        <strain evidence="2 3">2ac9</strain>
    </source>
</reference>
<protein>
    <submittedName>
        <fullName evidence="2">ABC-type uncharacterized transport system, auxiliary component</fullName>
    </submittedName>
</protein>
<proteinExistence type="predicted"/>
<dbReference type="Gene3D" id="3.40.50.10610">
    <property type="entry name" value="ABC-type transport auxiliary lipoprotein component"/>
    <property type="match status" value="1"/>
</dbReference>
<dbReference type="HOGENOM" id="CLU_1265255_0_0_7"/>
<reference evidence="2 3" key="1">
    <citation type="submission" date="2011-09" db="EMBL/GenBank/DDBJ databases">
        <authorList>
            <consortium name="US DOE Joint Genome Institute (JGI-PGF)"/>
            <person name="Lucas S."/>
            <person name="Han J."/>
            <person name="Lapidus A."/>
            <person name="Cheng J.-F."/>
            <person name="Goodwin L."/>
            <person name="Pitluck S."/>
            <person name="Peters L."/>
            <person name="Land M.L."/>
            <person name="Hauser L."/>
            <person name="Orellana R."/>
            <person name="Lovley D."/>
            <person name="Woyke T.J."/>
        </authorList>
    </citation>
    <scope>NUCLEOTIDE SEQUENCE [LARGE SCALE GENOMIC DNA]</scope>
    <source>
        <strain evidence="2 3">2ac9</strain>
    </source>
</reference>
<keyword evidence="1" id="KW-0472">Membrane</keyword>
<dbReference type="STRING" id="879212.DespoDRAFT_03638"/>
<keyword evidence="3" id="KW-1185">Reference proteome</keyword>
<keyword evidence="1" id="KW-1133">Transmembrane helix</keyword>
<evidence type="ECO:0000256" key="1">
    <source>
        <dbReference type="SAM" id="Phobius"/>
    </source>
</evidence>
<dbReference type="OrthoDB" id="324832at2"/>
<dbReference type="SUPFAM" id="SSF159594">
    <property type="entry name" value="XCC0632-like"/>
    <property type="match status" value="1"/>
</dbReference>
<organism evidence="2 3">
    <name type="scientific">Desulfobacter postgatei 2ac9</name>
    <dbReference type="NCBI Taxonomy" id="879212"/>
    <lineage>
        <taxon>Bacteria</taxon>
        <taxon>Pseudomonadati</taxon>
        <taxon>Thermodesulfobacteriota</taxon>
        <taxon>Desulfobacteria</taxon>
        <taxon>Desulfobacterales</taxon>
        <taxon>Desulfobacteraceae</taxon>
        <taxon>Desulfobacter</taxon>
    </lineage>
</organism>
<evidence type="ECO:0000313" key="3">
    <source>
        <dbReference type="Proteomes" id="UP000005778"/>
    </source>
</evidence>
<accession>I5B7B8</accession>
<dbReference type="AlphaFoldDB" id="I5B7B8"/>
<feature type="transmembrane region" description="Helical" evidence="1">
    <location>
        <begin position="12"/>
        <end position="31"/>
    </location>
</feature>
<keyword evidence="1" id="KW-0812">Transmembrane</keyword>
<sequence>MNCLRPLTRLPLFMMITCILTSALFFAGCGIKNDYTKKQMYRLSAQVNHPADPSNRSAGVPLVVRRLDISPEFGGAGFVYRVDQNRFTQDYYNNYMTPPARMISDVMFEALVNSPQFAAVPKNRIPDDIFQLWGKITALYCDRRSASAVSAVVSMALNLDRLHKDGFTPVLAKTYSAQIPLGSDTTPKAYLQALNRGLAEIVKNILSDFQSLSTGDNQ</sequence>
<evidence type="ECO:0000313" key="2">
    <source>
        <dbReference type="EMBL" id="EIM65381.1"/>
    </source>
</evidence>
<name>I5B7B8_9BACT</name>
<dbReference type="RefSeq" id="WP_004075524.1">
    <property type="nucleotide sequence ID" value="NZ_CM001488.1"/>
</dbReference>
<gene>
    <name evidence="2" type="ORF">DespoDRAFT_03638</name>
</gene>
<dbReference type="EMBL" id="CM001488">
    <property type="protein sequence ID" value="EIM65381.1"/>
    <property type="molecule type" value="Genomic_DNA"/>
</dbReference>
<dbReference type="Proteomes" id="UP000005778">
    <property type="component" value="Chromosome"/>
</dbReference>
<dbReference type="eggNOG" id="COG3009">
    <property type="taxonomic scope" value="Bacteria"/>
</dbReference>